<gene>
    <name evidence="2" type="ORF">BUY47_09530</name>
</gene>
<accession>A0ABX5I1A1</accession>
<name>A0ABX5I1A1_9STAP</name>
<dbReference type="EMBL" id="PYZI01000012">
    <property type="protein sequence ID" value="PTF13301.1"/>
    <property type="molecule type" value="Genomic_DNA"/>
</dbReference>
<evidence type="ECO:0000313" key="3">
    <source>
        <dbReference type="Proteomes" id="UP000242088"/>
    </source>
</evidence>
<keyword evidence="1" id="KW-1133">Transmembrane helix</keyword>
<comment type="caution">
    <text evidence="2">The sequence shown here is derived from an EMBL/GenBank/DDBJ whole genome shotgun (WGS) entry which is preliminary data.</text>
</comment>
<dbReference type="RefSeq" id="WP_103166344.1">
    <property type="nucleotide sequence ID" value="NZ_PPRG01000030.1"/>
</dbReference>
<proteinExistence type="predicted"/>
<organism evidence="2 3">
    <name type="scientific">Staphylococcus devriesei</name>
    <dbReference type="NCBI Taxonomy" id="586733"/>
    <lineage>
        <taxon>Bacteria</taxon>
        <taxon>Bacillati</taxon>
        <taxon>Bacillota</taxon>
        <taxon>Bacilli</taxon>
        <taxon>Bacillales</taxon>
        <taxon>Staphylococcaceae</taxon>
        <taxon>Staphylococcus</taxon>
    </lineage>
</organism>
<dbReference type="GeneID" id="48888521"/>
<keyword evidence="3" id="KW-1185">Reference proteome</keyword>
<protein>
    <submittedName>
        <fullName evidence="2">DUF2951 domain-containing protein</fullName>
    </submittedName>
</protein>
<keyword evidence="1" id="KW-0472">Membrane</keyword>
<feature type="transmembrane region" description="Helical" evidence="1">
    <location>
        <begin position="75"/>
        <end position="99"/>
    </location>
</feature>
<dbReference type="Pfam" id="PF11166">
    <property type="entry name" value="DUF2951"/>
    <property type="match status" value="1"/>
</dbReference>
<keyword evidence="1" id="KW-0812">Transmembrane</keyword>
<sequence>MEDNYQRCERDYETRIQKLEDNDEKIFTSLEQIKDGQHNQDLINQKMNFTLDSINRERRIDQENKKENKKNIKEVKMLTLGTVFTIASTLIVTILRMVFGI</sequence>
<dbReference type="Proteomes" id="UP000242088">
    <property type="component" value="Unassembled WGS sequence"/>
</dbReference>
<reference evidence="2 3" key="1">
    <citation type="journal article" date="2016" name="Front. Microbiol.">
        <title>Comprehensive Phylogenetic Analysis of Bovine Non-aureus Staphylococci Species Based on Whole-Genome Sequencing.</title>
        <authorList>
            <person name="Naushad S."/>
            <person name="Barkema H.W."/>
            <person name="Luby C."/>
            <person name="Condas L.A."/>
            <person name="Nobrega D.B."/>
            <person name="Carson D.A."/>
            <person name="De Buck J."/>
        </authorList>
    </citation>
    <scope>NUCLEOTIDE SEQUENCE [LARGE SCALE GENOMIC DNA]</scope>
    <source>
        <strain evidence="2 3">SNUC 1409</strain>
    </source>
</reference>
<evidence type="ECO:0000313" key="2">
    <source>
        <dbReference type="EMBL" id="PTF13301.1"/>
    </source>
</evidence>
<evidence type="ECO:0000256" key="1">
    <source>
        <dbReference type="SAM" id="Phobius"/>
    </source>
</evidence>
<dbReference type="InterPro" id="IPR021337">
    <property type="entry name" value="DUF2951"/>
</dbReference>